<dbReference type="InterPro" id="IPR015422">
    <property type="entry name" value="PyrdxlP-dep_Trfase_small"/>
</dbReference>
<protein>
    <recommendedName>
        <fullName evidence="4">Aminotransferase</fullName>
        <ecNumber evidence="4">2.6.1.-</ecNumber>
    </recommendedName>
</protein>
<dbReference type="InterPro" id="IPR015421">
    <property type="entry name" value="PyrdxlP-dep_Trfase_major"/>
</dbReference>
<dbReference type="InterPro" id="IPR004838">
    <property type="entry name" value="NHTrfase_class1_PyrdxlP-BS"/>
</dbReference>
<dbReference type="EMBL" id="QSJI01000002">
    <property type="protein sequence ID" value="RHD56511.1"/>
    <property type="molecule type" value="Genomic_DNA"/>
</dbReference>
<dbReference type="PROSITE" id="PS00105">
    <property type="entry name" value="AA_TRANSFER_CLASS_1"/>
    <property type="match status" value="1"/>
</dbReference>
<dbReference type="RefSeq" id="WP_118271565.1">
    <property type="nucleotide sequence ID" value="NZ_QSJI01000002.1"/>
</dbReference>
<evidence type="ECO:0000256" key="4">
    <source>
        <dbReference type="RuleBase" id="RU000481"/>
    </source>
</evidence>
<sequence>MQFSHRLDRFGAEVFSSLNARRVALEEQGRTIYNLSVGTPDFAPYPHVVEALTQAAQDPQMWKYSLRDLPELKQAVCDYYERRFGVAGITPDMVASCNGTQEGVGHLGLALLNPGDTILVPDPCYPVFEAGAKIADAELAYYPLDAEHDFLPYVAGIDPEVADRAKYMIVSLPANPVGSVGTDALYDEIIACARDHDLLIVHDNAYSDIVFDGPAGGTFLAHPGALEVGVEFFSLSKSFNVTGARIGFLVGRPDVVAAFTKLRSQIDFGMFMPVQKAAIAALEGPLEEVEAQRLRYQERRDALCDGLERLGWERPNAHGSMFVWVKLPGGRADSMAFCEELMEKAGVIVTPGASFGPHGEGYVRMALVLPPEGLERAVSAIEEAGILG</sequence>
<dbReference type="SUPFAM" id="SSF53383">
    <property type="entry name" value="PLP-dependent transferases"/>
    <property type="match status" value="1"/>
</dbReference>
<gene>
    <name evidence="6" type="ORF">DW787_02905</name>
</gene>
<dbReference type="Pfam" id="PF00155">
    <property type="entry name" value="Aminotran_1_2"/>
    <property type="match status" value="1"/>
</dbReference>
<evidence type="ECO:0000313" key="7">
    <source>
        <dbReference type="Proteomes" id="UP000286050"/>
    </source>
</evidence>
<dbReference type="CDD" id="cd00609">
    <property type="entry name" value="AAT_like"/>
    <property type="match status" value="1"/>
</dbReference>
<comment type="similarity">
    <text evidence="4">Belongs to the class-I pyridoxal-phosphate-dependent aminotransferase family.</text>
</comment>
<feature type="domain" description="Aminotransferase class I/classII large" evidence="5">
    <location>
        <begin position="32"/>
        <end position="381"/>
    </location>
</feature>
<reference evidence="6 7" key="1">
    <citation type="submission" date="2018-08" db="EMBL/GenBank/DDBJ databases">
        <title>A genome reference for cultivated species of the human gut microbiota.</title>
        <authorList>
            <person name="Zou Y."/>
            <person name="Xue W."/>
            <person name="Luo G."/>
        </authorList>
    </citation>
    <scope>NUCLEOTIDE SEQUENCE [LARGE SCALE GENOMIC DNA]</scope>
    <source>
        <strain evidence="6 7">AM30-5LB</strain>
    </source>
</reference>
<comment type="caution">
    <text evidence="6">The sequence shown here is derived from an EMBL/GenBank/DDBJ whole genome shotgun (WGS) entry which is preliminary data.</text>
</comment>
<dbReference type="PANTHER" id="PTHR42832">
    <property type="entry name" value="AMINO ACID AMINOTRANSFERASE"/>
    <property type="match status" value="1"/>
</dbReference>
<keyword evidence="2 4" id="KW-0032">Aminotransferase</keyword>
<evidence type="ECO:0000259" key="5">
    <source>
        <dbReference type="Pfam" id="PF00155"/>
    </source>
</evidence>
<dbReference type="EC" id="2.6.1.-" evidence="4"/>
<organism evidence="6 7">
    <name type="scientific">Collinsella intestinalis</name>
    <dbReference type="NCBI Taxonomy" id="147207"/>
    <lineage>
        <taxon>Bacteria</taxon>
        <taxon>Bacillati</taxon>
        <taxon>Actinomycetota</taxon>
        <taxon>Coriobacteriia</taxon>
        <taxon>Coriobacteriales</taxon>
        <taxon>Coriobacteriaceae</taxon>
        <taxon>Collinsella</taxon>
    </lineage>
</organism>
<dbReference type="GO" id="GO:0008483">
    <property type="term" value="F:transaminase activity"/>
    <property type="evidence" value="ECO:0007669"/>
    <property type="project" value="UniProtKB-KW"/>
</dbReference>
<comment type="cofactor">
    <cofactor evidence="1 4">
        <name>pyridoxal 5'-phosphate</name>
        <dbReference type="ChEBI" id="CHEBI:597326"/>
    </cofactor>
</comment>
<evidence type="ECO:0000313" key="6">
    <source>
        <dbReference type="EMBL" id="RHD56511.1"/>
    </source>
</evidence>
<dbReference type="PANTHER" id="PTHR42832:SF3">
    <property type="entry name" value="L-GLUTAMINE--4-(METHYLSULFANYL)-2-OXOBUTANOATE AMINOTRANSFERASE"/>
    <property type="match status" value="1"/>
</dbReference>
<name>A0A414FY75_9ACTN</name>
<dbReference type="InterPro" id="IPR015424">
    <property type="entry name" value="PyrdxlP-dep_Trfase"/>
</dbReference>
<proteinExistence type="inferred from homology"/>
<accession>A0A414FY75</accession>
<evidence type="ECO:0000256" key="3">
    <source>
        <dbReference type="ARBA" id="ARBA00022679"/>
    </source>
</evidence>
<dbReference type="AlphaFoldDB" id="A0A414FY75"/>
<dbReference type="Gene3D" id="3.90.1150.10">
    <property type="entry name" value="Aspartate Aminotransferase, domain 1"/>
    <property type="match status" value="1"/>
</dbReference>
<keyword evidence="3 4" id="KW-0808">Transferase</keyword>
<dbReference type="Proteomes" id="UP000286050">
    <property type="component" value="Unassembled WGS sequence"/>
</dbReference>
<dbReference type="InterPro" id="IPR004839">
    <property type="entry name" value="Aminotransferase_I/II_large"/>
</dbReference>
<evidence type="ECO:0000256" key="2">
    <source>
        <dbReference type="ARBA" id="ARBA00022576"/>
    </source>
</evidence>
<dbReference type="GO" id="GO:0030170">
    <property type="term" value="F:pyridoxal phosphate binding"/>
    <property type="evidence" value="ECO:0007669"/>
    <property type="project" value="InterPro"/>
</dbReference>
<dbReference type="InterPro" id="IPR050881">
    <property type="entry name" value="LL-DAP_aminotransferase"/>
</dbReference>
<dbReference type="Gene3D" id="3.40.640.10">
    <property type="entry name" value="Type I PLP-dependent aspartate aminotransferase-like (Major domain)"/>
    <property type="match status" value="1"/>
</dbReference>
<evidence type="ECO:0000256" key="1">
    <source>
        <dbReference type="ARBA" id="ARBA00001933"/>
    </source>
</evidence>